<accession>A0A7R8MJT1</accession>
<dbReference type="Proteomes" id="UP000596247">
    <property type="component" value="Chromosome"/>
</dbReference>
<proteinExistence type="predicted"/>
<sequence length="111" mass="12449">MQPLKPGMLAMVIGLKKDAQLNGTCVTLVELVNPNQNFTIPGSEYVSRMHRDWAPSWVCVGKLPKRIPSPVGGWGLFKPENLMPLEDDGHQFWDDTGIYFTVLRINPRASL</sequence>
<evidence type="ECO:0000313" key="2">
    <source>
        <dbReference type="Proteomes" id="UP000596247"/>
    </source>
</evidence>
<evidence type="ECO:0000313" key="1">
    <source>
        <dbReference type="EMBL" id="CAD5236271.1"/>
    </source>
</evidence>
<keyword evidence="2" id="KW-1185">Reference proteome</keyword>
<dbReference type="EMBL" id="LR881104">
    <property type="protein sequence ID" value="CAD5236271.1"/>
    <property type="molecule type" value="Genomic_DNA"/>
</dbReference>
<reference evidence="1 2" key="1">
    <citation type="submission" date="2020-09" db="EMBL/GenBank/DDBJ databases">
        <authorList>
            <person name="Jameson E."/>
        </authorList>
    </citation>
    <scope>NUCLEOTIDE SEQUENCE [LARGE SCALE GENOMIC DNA]</scope>
</reference>
<protein>
    <submittedName>
        <fullName evidence="1">ATPase</fullName>
    </submittedName>
</protein>
<organism evidence="1 2">
    <name type="scientific">Klebsiella phage vB_KvM-Eowyn</name>
    <dbReference type="NCBI Taxonomy" id="2762819"/>
    <lineage>
        <taxon>Viruses</taxon>
        <taxon>Duplodnaviria</taxon>
        <taxon>Heunggongvirae</taxon>
        <taxon>Uroviricota</taxon>
        <taxon>Caudoviricetes</taxon>
        <taxon>Chimalliviridae</taxon>
        <taxon>Eowynvirus</taxon>
        <taxon>Eowynvirus eowyn</taxon>
    </lineage>
</organism>
<gene>
    <name evidence="1" type="ORF">LLCLJKAH_00282</name>
</gene>
<name>A0A7R8MJT1_9CAUD</name>